<comment type="subcellular location">
    <subcellularLocation>
        <location evidence="1">Nucleus</location>
    </subcellularLocation>
</comment>
<keyword evidence="3 6" id="KW-0863">Zinc-finger</keyword>
<keyword evidence="2" id="KW-0479">Metal-binding</keyword>
<dbReference type="VEuPathDB" id="FungiDB:CTRG_04788"/>
<dbReference type="PROSITE" id="PS50016">
    <property type="entry name" value="ZF_PHD_2"/>
    <property type="match status" value="1"/>
</dbReference>
<evidence type="ECO:0000313" key="11">
    <source>
        <dbReference type="Proteomes" id="UP000002037"/>
    </source>
</evidence>
<dbReference type="GO" id="GO:0008270">
    <property type="term" value="F:zinc ion binding"/>
    <property type="evidence" value="ECO:0007669"/>
    <property type="project" value="UniProtKB-KW"/>
</dbReference>
<evidence type="ECO:0000256" key="1">
    <source>
        <dbReference type="ARBA" id="ARBA00004123"/>
    </source>
</evidence>
<keyword evidence="4" id="KW-0862">Zinc</keyword>
<dbReference type="PROSITE" id="PS01359">
    <property type="entry name" value="ZF_PHD_1"/>
    <property type="match status" value="1"/>
</dbReference>
<dbReference type="SMART" id="SM00249">
    <property type="entry name" value="PHD"/>
    <property type="match status" value="1"/>
</dbReference>
<accession>C5MFE5</accession>
<dbReference type="GO" id="GO:0045893">
    <property type="term" value="P:positive regulation of DNA-templated transcription"/>
    <property type="evidence" value="ECO:0007669"/>
    <property type="project" value="TreeGrafter"/>
</dbReference>
<dbReference type="SUPFAM" id="SSF57903">
    <property type="entry name" value="FYVE/PHD zinc finger"/>
    <property type="match status" value="1"/>
</dbReference>
<evidence type="ECO:0000313" key="10">
    <source>
        <dbReference type="EMBL" id="EER32005.1"/>
    </source>
</evidence>
<dbReference type="HOGENOM" id="CLU_045707_0_0_1"/>
<keyword evidence="5" id="KW-0539">Nucleus</keyword>
<feature type="domain" description="PHD-type" evidence="9">
    <location>
        <begin position="80"/>
        <end position="130"/>
    </location>
</feature>
<evidence type="ECO:0000256" key="7">
    <source>
        <dbReference type="SAM" id="Coils"/>
    </source>
</evidence>
<dbReference type="OrthoDB" id="436852at2759"/>
<dbReference type="InterPro" id="IPR019786">
    <property type="entry name" value="Zinc_finger_PHD-type_CS"/>
</dbReference>
<evidence type="ECO:0000259" key="9">
    <source>
        <dbReference type="PROSITE" id="PS50016"/>
    </source>
</evidence>
<evidence type="ECO:0000256" key="4">
    <source>
        <dbReference type="ARBA" id="ARBA00022833"/>
    </source>
</evidence>
<evidence type="ECO:0000256" key="6">
    <source>
        <dbReference type="PROSITE-ProRule" id="PRU00146"/>
    </source>
</evidence>
<dbReference type="InterPro" id="IPR013083">
    <property type="entry name" value="Znf_RING/FYVE/PHD"/>
</dbReference>
<dbReference type="InterPro" id="IPR011011">
    <property type="entry name" value="Znf_FYVE_PHD"/>
</dbReference>
<keyword evidence="11" id="KW-1185">Reference proteome</keyword>
<reference evidence="10 11" key="1">
    <citation type="journal article" date="2009" name="Nature">
        <title>Evolution of pathogenicity and sexual reproduction in eight Candida genomes.</title>
        <authorList>
            <person name="Butler G."/>
            <person name="Rasmussen M.D."/>
            <person name="Lin M.F."/>
            <person name="Santos M.A."/>
            <person name="Sakthikumar S."/>
            <person name="Munro C.A."/>
            <person name="Rheinbay E."/>
            <person name="Grabherr M."/>
            <person name="Forche A."/>
            <person name="Reedy J.L."/>
            <person name="Agrafioti I."/>
            <person name="Arnaud M.B."/>
            <person name="Bates S."/>
            <person name="Brown A.J."/>
            <person name="Brunke S."/>
            <person name="Costanzo M.C."/>
            <person name="Fitzpatrick D.A."/>
            <person name="de Groot P.W."/>
            <person name="Harris D."/>
            <person name="Hoyer L.L."/>
            <person name="Hube B."/>
            <person name="Klis F.M."/>
            <person name="Kodira C."/>
            <person name="Lennard N."/>
            <person name="Logue M.E."/>
            <person name="Martin R."/>
            <person name="Neiman A.M."/>
            <person name="Nikolaou E."/>
            <person name="Quail M.A."/>
            <person name="Quinn J."/>
            <person name="Santos M.C."/>
            <person name="Schmitzberger F.F."/>
            <person name="Sherlock G."/>
            <person name="Shah P."/>
            <person name="Silverstein K.A."/>
            <person name="Skrzypek M.S."/>
            <person name="Soll D."/>
            <person name="Staggs R."/>
            <person name="Stansfield I."/>
            <person name="Stumpf M.P."/>
            <person name="Sudbery P.E."/>
            <person name="Srikantha T."/>
            <person name="Zeng Q."/>
            <person name="Berman J."/>
            <person name="Berriman M."/>
            <person name="Heitman J."/>
            <person name="Gow N.A."/>
            <person name="Lorenz M.C."/>
            <person name="Birren B.W."/>
            <person name="Kellis M."/>
            <person name="Cuomo C.A."/>
        </authorList>
    </citation>
    <scope>NUCLEOTIDE SEQUENCE [LARGE SCALE GENOMIC DNA]</scope>
    <source>
        <strain evidence="11">ATCC MYA-3404 / T1</strain>
    </source>
</reference>
<dbReference type="GO" id="GO:0048188">
    <property type="term" value="C:Set1C/COMPASS complex"/>
    <property type="evidence" value="ECO:0007669"/>
    <property type="project" value="InterPro"/>
</dbReference>
<evidence type="ECO:0000256" key="3">
    <source>
        <dbReference type="ARBA" id="ARBA00022771"/>
    </source>
</evidence>
<dbReference type="RefSeq" id="XP_002550490.1">
    <property type="nucleotide sequence ID" value="XM_002550444.1"/>
</dbReference>
<organism evidence="10 11">
    <name type="scientific">Candida tropicalis (strain ATCC MYA-3404 / T1)</name>
    <name type="common">Yeast</name>
    <dbReference type="NCBI Taxonomy" id="294747"/>
    <lineage>
        <taxon>Eukaryota</taxon>
        <taxon>Fungi</taxon>
        <taxon>Dikarya</taxon>
        <taxon>Ascomycota</taxon>
        <taxon>Saccharomycotina</taxon>
        <taxon>Pichiomycetes</taxon>
        <taxon>Debaryomycetaceae</taxon>
        <taxon>Candida/Lodderomyces clade</taxon>
        <taxon>Candida</taxon>
    </lineage>
</organism>
<dbReference type="PANTHER" id="PTHR46174">
    <property type="entry name" value="CXXC-TYPE ZINC FINGER PROTEIN 1"/>
    <property type="match status" value="1"/>
</dbReference>
<evidence type="ECO:0000256" key="5">
    <source>
        <dbReference type="ARBA" id="ARBA00023242"/>
    </source>
</evidence>
<dbReference type="PANTHER" id="PTHR46174:SF1">
    <property type="entry name" value="CXXC-TYPE ZINC FINGER PROTEIN 1"/>
    <property type="match status" value="1"/>
</dbReference>
<dbReference type="InterPro" id="IPR019787">
    <property type="entry name" value="Znf_PHD-finger"/>
</dbReference>
<dbReference type="GeneID" id="8296497"/>
<feature type="compositionally biased region" description="Polar residues" evidence="8">
    <location>
        <begin position="9"/>
        <end position="19"/>
    </location>
</feature>
<feature type="region of interest" description="Disordered" evidence="8">
    <location>
        <begin position="340"/>
        <end position="359"/>
    </location>
</feature>
<feature type="region of interest" description="Disordered" evidence="8">
    <location>
        <begin position="1"/>
        <end position="58"/>
    </location>
</feature>
<dbReference type="KEGG" id="ctp:CTRG_04788"/>
<feature type="compositionally biased region" description="Acidic residues" evidence="8">
    <location>
        <begin position="342"/>
        <end position="359"/>
    </location>
</feature>
<dbReference type="STRING" id="294747.C5MFE5"/>
<dbReference type="EMBL" id="GG692400">
    <property type="protein sequence ID" value="EER32005.1"/>
    <property type="molecule type" value="Genomic_DNA"/>
</dbReference>
<dbReference type="Gene3D" id="3.30.40.10">
    <property type="entry name" value="Zinc/RING finger domain, C3HC4 (zinc finger)"/>
    <property type="match status" value="1"/>
</dbReference>
<dbReference type="InterPro" id="IPR037869">
    <property type="entry name" value="Spp1/CFP1"/>
</dbReference>
<keyword evidence="7" id="KW-0175">Coiled coil</keyword>
<evidence type="ECO:0000256" key="2">
    <source>
        <dbReference type="ARBA" id="ARBA00022723"/>
    </source>
</evidence>
<dbReference type="InterPro" id="IPR001965">
    <property type="entry name" value="Znf_PHD"/>
</dbReference>
<dbReference type="Proteomes" id="UP000002037">
    <property type="component" value="Unassembled WGS sequence"/>
</dbReference>
<protein>
    <recommendedName>
        <fullName evidence="9">PHD-type domain-containing protein</fullName>
    </recommendedName>
</protein>
<gene>
    <name evidence="10" type="ORF">CTRG_04788</name>
</gene>
<dbReference type="eggNOG" id="KOG1632">
    <property type="taxonomic scope" value="Eukaryota"/>
</dbReference>
<evidence type="ECO:0000256" key="8">
    <source>
        <dbReference type="SAM" id="MobiDB-lite"/>
    </source>
</evidence>
<feature type="coiled-coil region" evidence="7">
    <location>
        <begin position="238"/>
        <end position="275"/>
    </location>
</feature>
<dbReference type="AlphaFoldDB" id="C5MFE5"/>
<proteinExistence type="predicted"/>
<dbReference type="Pfam" id="PF00628">
    <property type="entry name" value="PHD"/>
    <property type="match status" value="1"/>
</dbReference>
<sequence>MAVEEEEWNPTNDSRNGSPEYNEGTAKKRKTATPSATTIKKSKQNHQRSSSPSLEETQDDIAKQYKRFISAPKYDLNSEELFCVCRKPDLGEMMVACDGCEEWFHFECMKVNPKYSELIVKFYCKFCQWKELGESQWKRKCRIIDCYKPIDNGSKYCSKEHGLQFMKNLLIDSTTKEDSPTSQELNSRSIKDIINYVSGDYKKLQDLGAKFPELKSVVEYKQDPKNLNNFPEDVKHDLQTVHQKYDQIQSQIKEQEEVLDTMSTMKENIKQVNERLTNIIFQDSNQDTSQSSKKKKKKPAKGKKKIDLCLCDKSNQYLVKQIIESESMFEKLAKIIKKRYAEDEDEDEEKEEEEEEEEEVVDSDWFMEDLCIKDKKKCARHNGWWNLYNDEAENNLESMKVKSNTISEQEEKILRNYSVKVYES</sequence>
<name>C5MFE5_CANTT</name>